<dbReference type="PANTHER" id="PTHR16469">
    <property type="entry name" value="UBIQUITIN-ASSOCIATED AND SH3 DOMAIN-CONTAINING BA-RELATED"/>
    <property type="match status" value="1"/>
</dbReference>
<protein>
    <submittedName>
        <fullName evidence="2">Phosphoglycerate mutase family protein</fullName>
    </submittedName>
</protein>
<keyword evidence="3" id="KW-1185">Reference proteome</keyword>
<dbReference type="InterPro" id="IPR029033">
    <property type="entry name" value="His_PPase_superfam"/>
</dbReference>
<dbReference type="CDD" id="cd07067">
    <property type="entry name" value="HP_PGM_like"/>
    <property type="match status" value="1"/>
</dbReference>
<dbReference type="SUPFAM" id="SSF53254">
    <property type="entry name" value="Phosphoglycerate mutase-like"/>
    <property type="match status" value="1"/>
</dbReference>
<gene>
    <name evidence="2" type="ORF">P154DRAFT_540223</name>
</gene>
<proteinExistence type="predicted"/>
<name>A0A6A5VXR0_9PLEO</name>
<evidence type="ECO:0000313" key="3">
    <source>
        <dbReference type="Proteomes" id="UP000799779"/>
    </source>
</evidence>
<dbReference type="Pfam" id="PF00300">
    <property type="entry name" value="His_Phos_1"/>
    <property type="match status" value="1"/>
</dbReference>
<dbReference type="InterPro" id="IPR051710">
    <property type="entry name" value="Phosphatase_SH3-domain"/>
</dbReference>
<dbReference type="PANTHER" id="PTHR16469:SF51">
    <property type="entry name" value="TRANSCRIPTION FACTOR TAU 55 KDA SUBUNIT"/>
    <property type="match status" value="1"/>
</dbReference>
<dbReference type="EMBL" id="ML977692">
    <property type="protein sequence ID" value="KAF1993667.1"/>
    <property type="molecule type" value="Genomic_DNA"/>
</dbReference>
<evidence type="ECO:0000313" key="2">
    <source>
        <dbReference type="EMBL" id="KAF1993667.1"/>
    </source>
</evidence>
<dbReference type="Gene3D" id="3.40.50.1240">
    <property type="entry name" value="Phosphoglycerate mutase-like"/>
    <property type="match status" value="1"/>
</dbReference>
<reference evidence="2" key="1">
    <citation type="journal article" date="2020" name="Stud. Mycol.">
        <title>101 Dothideomycetes genomes: a test case for predicting lifestyles and emergence of pathogens.</title>
        <authorList>
            <person name="Haridas S."/>
            <person name="Albert R."/>
            <person name="Binder M."/>
            <person name="Bloem J."/>
            <person name="Labutti K."/>
            <person name="Salamov A."/>
            <person name="Andreopoulos B."/>
            <person name="Baker S."/>
            <person name="Barry K."/>
            <person name="Bills G."/>
            <person name="Bluhm B."/>
            <person name="Cannon C."/>
            <person name="Castanera R."/>
            <person name="Culley D."/>
            <person name="Daum C."/>
            <person name="Ezra D."/>
            <person name="Gonzalez J."/>
            <person name="Henrissat B."/>
            <person name="Kuo A."/>
            <person name="Liang C."/>
            <person name="Lipzen A."/>
            <person name="Lutzoni F."/>
            <person name="Magnuson J."/>
            <person name="Mondo S."/>
            <person name="Nolan M."/>
            <person name="Ohm R."/>
            <person name="Pangilinan J."/>
            <person name="Park H.-J."/>
            <person name="Ramirez L."/>
            <person name="Alfaro M."/>
            <person name="Sun H."/>
            <person name="Tritt A."/>
            <person name="Yoshinaga Y."/>
            <person name="Zwiers L.-H."/>
            <person name="Turgeon B."/>
            <person name="Goodwin S."/>
            <person name="Spatafora J."/>
            <person name="Crous P."/>
            <person name="Grigoriev I."/>
        </authorList>
    </citation>
    <scope>NUCLEOTIDE SEQUENCE</scope>
    <source>
        <strain evidence="2">CBS 123094</strain>
    </source>
</reference>
<evidence type="ECO:0000256" key="1">
    <source>
        <dbReference type="SAM" id="MobiDB-lite"/>
    </source>
</evidence>
<feature type="region of interest" description="Disordered" evidence="1">
    <location>
        <begin position="25"/>
        <end position="47"/>
    </location>
</feature>
<dbReference type="Proteomes" id="UP000799779">
    <property type="component" value="Unassembled WGS sequence"/>
</dbReference>
<accession>A0A6A5VXR0</accession>
<dbReference type="AlphaFoldDB" id="A0A6A5VXR0"/>
<dbReference type="SMART" id="SM00855">
    <property type="entry name" value="PGAM"/>
    <property type="match status" value="1"/>
</dbReference>
<sequence length="264" mass="29298">MLDTIYVIRHAFRANWAVDPQTGEYTASTKTPTGIPTDPPLTSSGVGQSKELAERLIRLDPPIDRIYSSPFYRCLQTLKPTTDRLFAEGKAGRKIRIERGFGEFYGLAPFTHPSPPNLLLLNPHFPNLDQTHKSVCIPCPNGELLMELHHRVKATLDAVIESLDDDPKQPKALLISSHAASIIAMGRVLTGDVPDDLDTDDFQCYTAGLSRFERRKGSDGTTGCWDCVLNSDTSFLSGGAERGWHFNGEESFDHVPQMEKESKL</sequence>
<organism evidence="2 3">
    <name type="scientific">Amniculicola lignicola CBS 123094</name>
    <dbReference type="NCBI Taxonomy" id="1392246"/>
    <lineage>
        <taxon>Eukaryota</taxon>
        <taxon>Fungi</taxon>
        <taxon>Dikarya</taxon>
        <taxon>Ascomycota</taxon>
        <taxon>Pezizomycotina</taxon>
        <taxon>Dothideomycetes</taxon>
        <taxon>Pleosporomycetidae</taxon>
        <taxon>Pleosporales</taxon>
        <taxon>Amniculicolaceae</taxon>
        <taxon>Amniculicola</taxon>
    </lineage>
</organism>
<dbReference type="InterPro" id="IPR013078">
    <property type="entry name" value="His_Pase_superF_clade-1"/>
</dbReference>
<dbReference type="OrthoDB" id="414418at2759"/>